<evidence type="ECO:0000256" key="1">
    <source>
        <dbReference type="SAM" id="MobiDB-lite"/>
    </source>
</evidence>
<feature type="region of interest" description="Disordered" evidence="1">
    <location>
        <begin position="143"/>
        <end position="173"/>
    </location>
</feature>
<proteinExistence type="predicted"/>
<feature type="compositionally biased region" description="Basic and acidic residues" evidence="1">
    <location>
        <begin position="98"/>
        <end position="116"/>
    </location>
</feature>
<protein>
    <submittedName>
        <fullName evidence="2">Uncharacterized protein</fullName>
    </submittedName>
</protein>
<organism evidence="2 3">
    <name type="scientific">Clavelina lepadiformis</name>
    <name type="common">Light-bulb sea squirt</name>
    <name type="synonym">Ascidia lepadiformis</name>
    <dbReference type="NCBI Taxonomy" id="159417"/>
    <lineage>
        <taxon>Eukaryota</taxon>
        <taxon>Metazoa</taxon>
        <taxon>Chordata</taxon>
        <taxon>Tunicata</taxon>
        <taxon>Ascidiacea</taxon>
        <taxon>Aplousobranchia</taxon>
        <taxon>Clavelinidae</taxon>
        <taxon>Clavelina</taxon>
    </lineage>
</organism>
<evidence type="ECO:0000313" key="2">
    <source>
        <dbReference type="EMBL" id="CAK8687394.1"/>
    </source>
</evidence>
<keyword evidence="3" id="KW-1185">Reference proteome</keyword>
<feature type="compositionally biased region" description="Polar residues" evidence="1">
    <location>
        <begin position="164"/>
        <end position="173"/>
    </location>
</feature>
<sequence>MPLLVDFLKSPIRSCLTSHHEILSHNIQSHSFHNSGGKETALPTLAETRLLRKSKKNETAFELRPLRDRSGTPAATRRLAITGLGITGLQSPHLTVREVQRQKDGSETPVSRRERWNFSSNKTDPNVLLRNSTLLTLTRLQKLRQPQNSSRNSIGKEIAPEFNTGGSEDVSGTPTATRLLRQLEPKKTVPKLNSTATRLVGYEVAEGLRQKHDCPENQLRCQGSCSRTQEEARLERNSGG</sequence>
<gene>
    <name evidence="2" type="ORF">CVLEPA_LOCUS19466</name>
</gene>
<feature type="region of interest" description="Disordered" evidence="1">
    <location>
        <begin position="98"/>
        <end position="123"/>
    </location>
</feature>
<dbReference type="EMBL" id="CAWYQH010000104">
    <property type="protein sequence ID" value="CAK8687394.1"/>
    <property type="molecule type" value="Genomic_DNA"/>
</dbReference>
<name>A0ABP0G9B6_CLALP</name>
<accession>A0ABP0G9B6</accession>
<dbReference type="Proteomes" id="UP001642483">
    <property type="component" value="Unassembled WGS sequence"/>
</dbReference>
<evidence type="ECO:0000313" key="3">
    <source>
        <dbReference type="Proteomes" id="UP001642483"/>
    </source>
</evidence>
<comment type="caution">
    <text evidence="2">The sequence shown here is derived from an EMBL/GenBank/DDBJ whole genome shotgun (WGS) entry which is preliminary data.</text>
</comment>
<reference evidence="2 3" key="1">
    <citation type="submission" date="2024-02" db="EMBL/GenBank/DDBJ databases">
        <authorList>
            <person name="Daric V."/>
            <person name="Darras S."/>
        </authorList>
    </citation>
    <scope>NUCLEOTIDE SEQUENCE [LARGE SCALE GENOMIC DNA]</scope>
</reference>